<evidence type="ECO:0000259" key="5">
    <source>
        <dbReference type="PROSITE" id="PS50881"/>
    </source>
</evidence>
<dbReference type="PANTHER" id="PTHR48277:SF1">
    <property type="entry name" value="MITOCHONDRIAL RIBOSOMAL PROTEIN S5"/>
    <property type="match status" value="1"/>
</dbReference>
<evidence type="ECO:0008006" key="8">
    <source>
        <dbReference type="Google" id="ProtNLM"/>
    </source>
</evidence>
<dbReference type="PROSITE" id="PS50137">
    <property type="entry name" value="DS_RBD"/>
    <property type="match status" value="1"/>
</dbReference>
<dbReference type="Pfam" id="PF00035">
    <property type="entry name" value="dsrm"/>
    <property type="match status" value="1"/>
</dbReference>
<dbReference type="GO" id="GO:1990904">
    <property type="term" value="C:ribonucleoprotein complex"/>
    <property type="evidence" value="ECO:0007669"/>
    <property type="project" value="UniProtKB-UniRule"/>
</dbReference>
<dbReference type="OrthoDB" id="309483at2759"/>
<feature type="region of interest" description="Disordered" evidence="3">
    <location>
        <begin position="1033"/>
        <end position="1052"/>
    </location>
</feature>
<dbReference type="PANTHER" id="PTHR48277">
    <property type="entry name" value="MITOCHONDRIAL RIBOSOMAL PROTEIN S5"/>
    <property type="match status" value="1"/>
</dbReference>
<feature type="domain" description="S5 DRBM" evidence="5">
    <location>
        <begin position="798"/>
        <end position="861"/>
    </location>
</feature>
<dbReference type="GO" id="GO:0005840">
    <property type="term" value="C:ribosome"/>
    <property type="evidence" value="ECO:0007669"/>
    <property type="project" value="UniProtKB-KW"/>
</dbReference>
<dbReference type="PROSITE" id="PS50881">
    <property type="entry name" value="S5_DSRBD"/>
    <property type="match status" value="1"/>
</dbReference>
<sequence>VCNGGRRCRGISWRGHGHGPQDRIEPLLPEVLPKTCHQAGHHVLDEQVWQPVPGHREAELHPGSGVGYLCLNQKEAEKSAAQQAVQAYSSQMNTLPPPASKDPAKKQRKVQPILTPAELAAKKAKREEEGENPAITPKTKLNTLVMKIAKRYLQKGETVYECKKYSGGYQAVVRLSALPGEWGTRVWAGHVSSTKQKAEQSAAEIALQQIGDDKDLAEEAAKPKGAGKGKGKGMGKGGKGWGYMRWSHLTQCTSATLEKLDLPRHHWLKEVDQAPEKSTIRKMKDKYLRELGTVHSQMSGLFKDDVGAQKSVVKATPQELRQQKDASERREVASEAMRMYRLLRPDAPAFFEEDAMLGMQAKMNKIQIDEAPAGAMTSATKFGDPFKAYLPVVNQKAFLFALESVAASLADDVETLCLLVGLESDLLPALDDPLRFKKLVDALFDAFPLEKDPSRVYEFMEAHWPRLRSLLPQEIAELDEKVVTSWLEGHLQRVRINQRRAEASESKIFLHKKLTEERFYSFAEDFPYDSDPMPGLLADERNLDFPLERAMEFMQQFLGALGSSGRAAEVQDLAPGAFASAGDTKSVSSQFQDFVWDLEGIGLRNWLRMDVSELEQFLPKGEIANLVVNTDGEGFGRGGGGPGTIQLDADDTQVAKLMLRCAARGKADLLDFEAVDPYKLLHGMPAREVDEELSTLPPNPYLEDHQLERLVDAHQTRLGGRNPRTDPKWLEDGATVDELYRKELDFYRTAGPVEWKDDGDGGYEWKWKQPPNTFWDERRKVYIQEQKGVDPNLKLKEMRQHMLDVTRMGSMVKVGRINYFRALVVVGNGKGVYGFGVGFGNTPKEARADSALKALQNLEYIDMDPGRSLCTPVKGHEYKHTMEIIPRPIGRGIKANKKFLPLLYILGLDNCKVRFMYPKIFTRIRAIKRTLDDIVSRRTLANMTGKRYALLVAPGDHWVHWPDRWFSEIRQPYDAKNHHAKMVHKHAVHFKKRGVRIATPLDVKAGWRKKNWARWNTPLERWLQHRRENFDPSMLPSSTIPGDDSASPSLPPAAAVAKELQPVVVF</sequence>
<comment type="caution">
    <text evidence="6">The sequence shown here is derived from an EMBL/GenBank/DDBJ whole genome shotgun (WGS) entry which is preliminary data.</text>
</comment>
<keyword evidence="2" id="KW-0687">Ribonucleoprotein</keyword>
<dbReference type="InterPro" id="IPR000851">
    <property type="entry name" value="Ribosomal_uS5"/>
</dbReference>
<keyword evidence="1" id="KW-0694">RNA-binding</keyword>
<protein>
    <recommendedName>
        <fullName evidence="8">30S ribosomal protein S5, chloroplastic</fullName>
    </recommendedName>
</protein>
<evidence type="ECO:0000256" key="1">
    <source>
        <dbReference type="PROSITE-ProRule" id="PRU00266"/>
    </source>
</evidence>
<dbReference type="InterPro" id="IPR013810">
    <property type="entry name" value="Ribosomal_uS5_N"/>
</dbReference>
<name>A0A813D957_POLGL</name>
<evidence type="ECO:0000313" key="7">
    <source>
        <dbReference type="Proteomes" id="UP000654075"/>
    </source>
</evidence>
<keyword evidence="7" id="KW-1185">Reference proteome</keyword>
<evidence type="ECO:0000259" key="4">
    <source>
        <dbReference type="PROSITE" id="PS50137"/>
    </source>
</evidence>
<feature type="region of interest" description="Disordered" evidence="3">
    <location>
        <begin position="87"/>
        <end position="110"/>
    </location>
</feature>
<dbReference type="AlphaFoldDB" id="A0A813D957"/>
<gene>
    <name evidence="6" type="ORF">PGLA1383_LOCUS2244</name>
</gene>
<evidence type="ECO:0000313" key="6">
    <source>
        <dbReference type="EMBL" id="CAE8583261.1"/>
    </source>
</evidence>
<dbReference type="EMBL" id="CAJNNV010000659">
    <property type="protein sequence ID" value="CAE8583261.1"/>
    <property type="molecule type" value="Genomic_DNA"/>
</dbReference>
<dbReference type="Proteomes" id="UP000654075">
    <property type="component" value="Unassembled WGS sequence"/>
</dbReference>
<feature type="domain" description="DRBM" evidence="4">
    <location>
        <begin position="835"/>
        <end position="860"/>
    </location>
</feature>
<dbReference type="InterPro" id="IPR014720">
    <property type="entry name" value="dsRBD_dom"/>
</dbReference>
<dbReference type="Gene3D" id="3.30.160.20">
    <property type="match status" value="1"/>
</dbReference>
<dbReference type="SUPFAM" id="SSF54768">
    <property type="entry name" value="dsRNA-binding domain-like"/>
    <property type="match status" value="2"/>
</dbReference>
<organism evidence="6 7">
    <name type="scientific">Polarella glacialis</name>
    <name type="common">Dinoflagellate</name>
    <dbReference type="NCBI Taxonomy" id="89957"/>
    <lineage>
        <taxon>Eukaryota</taxon>
        <taxon>Sar</taxon>
        <taxon>Alveolata</taxon>
        <taxon>Dinophyceae</taxon>
        <taxon>Suessiales</taxon>
        <taxon>Suessiaceae</taxon>
        <taxon>Polarella</taxon>
    </lineage>
</organism>
<reference evidence="6" key="1">
    <citation type="submission" date="2021-02" db="EMBL/GenBank/DDBJ databases">
        <authorList>
            <person name="Dougan E. K."/>
            <person name="Rhodes N."/>
            <person name="Thang M."/>
            <person name="Chan C."/>
        </authorList>
    </citation>
    <scope>NUCLEOTIDE SEQUENCE</scope>
</reference>
<evidence type="ECO:0000256" key="2">
    <source>
        <dbReference type="PROSITE-ProRule" id="PRU00268"/>
    </source>
</evidence>
<dbReference type="GO" id="GO:0003735">
    <property type="term" value="F:structural constituent of ribosome"/>
    <property type="evidence" value="ECO:0007669"/>
    <property type="project" value="UniProtKB-UniRule"/>
</dbReference>
<proteinExistence type="predicted"/>
<dbReference type="GO" id="GO:0006412">
    <property type="term" value="P:translation"/>
    <property type="evidence" value="ECO:0007669"/>
    <property type="project" value="InterPro"/>
</dbReference>
<feature type="non-terminal residue" evidence="6">
    <location>
        <position position="1066"/>
    </location>
</feature>
<evidence type="ECO:0000256" key="3">
    <source>
        <dbReference type="SAM" id="MobiDB-lite"/>
    </source>
</evidence>
<dbReference type="GO" id="GO:0003723">
    <property type="term" value="F:RNA binding"/>
    <property type="evidence" value="ECO:0007669"/>
    <property type="project" value="UniProtKB-UniRule"/>
</dbReference>
<accession>A0A813D957</accession>
<dbReference type="Pfam" id="PF00333">
    <property type="entry name" value="Ribosomal_S5"/>
    <property type="match status" value="1"/>
</dbReference>
<keyword evidence="2" id="KW-0689">Ribosomal protein</keyword>